<dbReference type="SMART" id="SM00042">
    <property type="entry name" value="CUB"/>
    <property type="match status" value="1"/>
</dbReference>
<reference evidence="6" key="1">
    <citation type="submission" date="2023-10" db="EMBL/GenBank/DDBJ databases">
        <title>Genome assemblies of two species of porcelain crab, Petrolisthes cinctipes and Petrolisthes manimaculis (Anomura: Porcellanidae).</title>
        <authorList>
            <person name="Angst P."/>
        </authorList>
    </citation>
    <scope>NUCLEOTIDE SEQUENCE</scope>
    <source>
        <strain evidence="6">PB745_01</strain>
        <tissue evidence="6">Gill</tissue>
    </source>
</reference>
<evidence type="ECO:0000313" key="6">
    <source>
        <dbReference type="EMBL" id="KAK3891125.1"/>
    </source>
</evidence>
<keyword evidence="4" id="KW-0732">Signal</keyword>
<feature type="disulfide bond" evidence="3">
    <location>
        <begin position="96"/>
        <end position="113"/>
    </location>
</feature>
<protein>
    <recommendedName>
        <fullName evidence="5">CUB domain-containing protein</fullName>
    </recommendedName>
</protein>
<dbReference type="AlphaFoldDB" id="A0AAE1GFU4"/>
<feature type="domain" description="CUB" evidence="5">
    <location>
        <begin position="39"/>
        <end position="152"/>
    </location>
</feature>
<dbReference type="PROSITE" id="PS01180">
    <property type="entry name" value="CUB"/>
    <property type="match status" value="1"/>
</dbReference>
<keyword evidence="7" id="KW-1185">Reference proteome</keyword>
<comment type="caution">
    <text evidence="6">The sequence shown here is derived from an EMBL/GenBank/DDBJ whole genome shotgun (WGS) entry which is preliminary data.</text>
</comment>
<evidence type="ECO:0000313" key="7">
    <source>
        <dbReference type="Proteomes" id="UP001286313"/>
    </source>
</evidence>
<dbReference type="InterPro" id="IPR000859">
    <property type="entry name" value="CUB_dom"/>
</dbReference>
<dbReference type="SUPFAM" id="SSF49854">
    <property type="entry name" value="Spermadhesin, CUB domain"/>
    <property type="match status" value="1"/>
</dbReference>
<dbReference type="InterPro" id="IPR035914">
    <property type="entry name" value="Sperma_CUB_dom_sf"/>
</dbReference>
<accession>A0AAE1GFU4</accession>
<name>A0AAE1GFU4_PETCI</name>
<dbReference type="CDD" id="cd00041">
    <property type="entry name" value="CUB"/>
    <property type="match status" value="1"/>
</dbReference>
<dbReference type="Proteomes" id="UP001286313">
    <property type="component" value="Unassembled WGS sequence"/>
</dbReference>
<sequence>MEVGKLSVLLLFVIGVGSLEMRTWGSGSGSSSSVVTLDCGIHAMTPNTRVTIQTPNYPNDYDESYRCQWEIYCNSVENTTLTMSCPDFELEDSANCNADRLIIKDHDSRDVICGDDNPDGTTTVDGWMRLTFWSNIVQDTTAKGFRCHIWCHPKPGTINLPCIC</sequence>
<dbReference type="Gene3D" id="2.60.120.290">
    <property type="entry name" value="Spermadhesin, CUB domain"/>
    <property type="match status" value="1"/>
</dbReference>
<evidence type="ECO:0000256" key="2">
    <source>
        <dbReference type="ARBA" id="ARBA00023157"/>
    </source>
</evidence>
<organism evidence="6 7">
    <name type="scientific">Petrolisthes cinctipes</name>
    <name type="common">Flat porcelain crab</name>
    <dbReference type="NCBI Taxonomy" id="88211"/>
    <lineage>
        <taxon>Eukaryota</taxon>
        <taxon>Metazoa</taxon>
        <taxon>Ecdysozoa</taxon>
        <taxon>Arthropoda</taxon>
        <taxon>Crustacea</taxon>
        <taxon>Multicrustacea</taxon>
        <taxon>Malacostraca</taxon>
        <taxon>Eumalacostraca</taxon>
        <taxon>Eucarida</taxon>
        <taxon>Decapoda</taxon>
        <taxon>Pleocyemata</taxon>
        <taxon>Anomura</taxon>
        <taxon>Galatheoidea</taxon>
        <taxon>Porcellanidae</taxon>
        <taxon>Petrolisthes</taxon>
    </lineage>
</organism>
<evidence type="ECO:0000256" key="4">
    <source>
        <dbReference type="SAM" id="SignalP"/>
    </source>
</evidence>
<proteinExistence type="predicted"/>
<feature type="signal peptide" evidence="4">
    <location>
        <begin position="1"/>
        <end position="18"/>
    </location>
</feature>
<comment type="caution">
    <text evidence="3">Lacks conserved residue(s) required for the propagation of feature annotation.</text>
</comment>
<dbReference type="PANTHER" id="PTHR24251">
    <property type="entry name" value="OVOCHYMASE-RELATED"/>
    <property type="match status" value="1"/>
</dbReference>
<evidence type="ECO:0000259" key="5">
    <source>
        <dbReference type="PROSITE" id="PS01180"/>
    </source>
</evidence>
<evidence type="ECO:0000256" key="1">
    <source>
        <dbReference type="ARBA" id="ARBA00022737"/>
    </source>
</evidence>
<dbReference type="EMBL" id="JAWQEG010000365">
    <property type="protein sequence ID" value="KAK3891125.1"/>
    <property type="molecule type" value="Genomic_DNA"/>
</dbReference>
<evidence type="ECO:0000256" key="3">
    <source>
        <dbReference type="PROSITE-ProRule" id="PRU00059"/>
    </source>
</evidence>
<gene>
    <name evidence="6" type="ORF">Pcinc_004918</name>
</gene>
<feature type="chain" id="PRO_5042147215" description="CUB domain-containing protein" evidence="4">
    <location>
        <begin position="19"/>
        <end position="164"/>
    </location>
</feature>
<keyword evidence="1" id="KW-0677">Repeat</keyword>
<keyword evidence="2 3" id="KW-1015">Disulfide bond</keyword>
<dbReference type="Pfam" id="PF00431">
    <property type="entry name" value="CUB"/>
    <property type="match status" value="1"/>
</dbReference>